<keyword evidence="8" id="KW-0964">Secreted</keyword>
<dbReference type="InterPro" id="IPR008979">
    <property type="entry name" value="Galactose-bd-like_sf"/>
</dbReference>
<evidence type="ECO:0000256" key="3">
    <source>
        <dbReference type="ARBA" id="ARBA00004740"/>
    </source>
</evidence>
<dbReference type="Pfam" id="PF00703">
    <property type="entry name" value="Glyco_hydro_2"/>
    <property type="match status" value="1"/>
</dbReference>
<organism evidence="21 22">
    <name type="scientific">Microthyrium microscopicum</name>
    <dbReference type="NCBI Taxonomy" id="703497"/>
    <lineage>
        <taxon>Eukaryota</taxon>
        <taxon>Fungi</taxon>
        <taxon>Dikarya</taxon>
        <taxon>Ascomycota</taxon>
        <taxon>Pezizomycotina</taxon>
        <taxon>Dothideomycetes</taxon>
        <taxon>Dothideomycetes incertae sedis</taxon>
        <taxon>Microthyriales</taxon>
        <taxon>Microthyriaceae</taxon>
        <taxon>Microthyrium</taxon>
    </lineage>
</organism>
<feature type="signal peptide" evidence="16">
    <location>
        <begin position="1"/>
        <end position="20"/>
    </location>
</feature>
<dbReference type="InterPro" id="IPR006102">
    <property type="entry name" value="Ig-like_GH2"/>
</dbReference>
<comment type="similarity">
    <text evidence="4">Belongs to the glycosyl hydrolase 2 family. Beta-mannosidase A subfamily.</text>
</comment>
<comment type="catalytic activity">
    <reaction evidence="1">
        <text>Hydrolysis of terminal, non-reducing beta-D-mannose residues in beta-D-mannosides.</text>
        <dbReference type="EC" id="3.2.1.25"/>
    </reaction>
</comment>
<dbReference type="SUPFAM" id="SSF51445">
    <property type="entry name" value="(Trans)glycosidases"/>
    <property type="match status" value="1"/>
</dbReference>
<evidence type="ECO:0000256" key="11">
    <source>
        <dbReference type="ARBA" id="ARBA00023180"/>
    </source>
</evidence>
<dbReference type="EC" id="3.2.1.25" evidence="6"/>
<feature type="domain" description="Mannosidase Ig/CBM-like" evidence="19">
    <location>
        <begin position="737"/>
        <end position="810"/>
    </location>
</feature>
<evidence type="ECO:0000256" key="16">
    <source>
        <dbReference type="SAM" id="SignalP"/>
    </source>
</evidence>
<dbReference type="InterPro" id="IPR036156">
    <property type="entry name" value="Beta-gal/glucu_dom_sf"/>
</dbReference>
<dbReference type="InterPro" id="IPR050887">
    <property type="entry name" value="Beta-mannosidase_GH2"/>
</dbReference>
<keyword evidence="11" id="KW-0325">Glycoprotein</keyword>
<dbReference type="InterPro" id="IPR041447">
    <property type="entry name" value="Mannosidase_ig"/>
</dbReference>
<dbReference type="Gene3D" id="3.20.20.80">
    <property type="entry name" value="Glycosidases"/>
    <property type="match status" value="1"/>
</dbReference>
<dbReference type="GO" id="GO:0006516">
    <property type="term" value="P:glycoprotein catabolic process"/>
    <property type="evidence" value="ECO:0007669"/>
    <property type="project" value="TreeGrafter"/>
</dbReference>
<dbReference type="PANTHER" id="PTHR43730">
    <property type="entry name" value="BETA-MANNOSIDASE"/>
    <property type="match status" value="1"/>
</dbReference>
<evidence type="ECO:0000259" key="20">
    <source>
        <dbReference type="Pfam" id="PF22666"/>
    </source>
</evidence>
<dbReference type="AlphaFoldDB" id="A0A6A6TY29"/>
<dbReference type="UniPathway" id="UPA00280"/>
<dbReference type="InterPro" id="IPR013783">
    <property type="entry name" value="Ig-like_fold"/>
</dbReference>
<evidence type="ECO:0000313" key="21">
    <source>
        <dbReference type="EMBL" id="KAF2664999.1"/>
    </source>
</evidence>
<keyword evidence="22" id="KW-1185">Reference proteome</keyword>
<evidence type="ECO:0000256" key="5">
    <source>
        <dbReference type="ARBA" id="ARBA00011738"/>
    </source>
</evidence>
<dbReference type="InterPro" id="IPR017853">
    <property type="entry name" value="GH"/>
</dbReference>
<dbReference type="OrthoDB" id="2866996at2759"/>
<evidence type="ECO:0000259" key="17">
    <source>
        <dbReference type="Pfam" id="PF00703"/>
    </source>
</evidence>
<protein>
    <recommendedName>
        <fullName evidence="7">Beta-mannosidase A</fullName>
        <ecNumber evidence="6">3.2.1.25</ecNumber>
    </recommendedName>
    <alternativeName>
        <fullName evidence="15">Mannanase A</fullName>
    </alternativeName>
</protein>
<dbReference type="InterPro" id="IPR041625">
    <property type="entry name" value="Beta-mannosidase_Ig"/>
</dbReference>
<keyword evidence="12" id="KW-0119">Carbohydrate metabolism</keyword>
<evidence type="ECO:0000256" key="8">
    <source>
        <dbReference type="ARBA" id="ARBA00022525"/>
    </source>
</evidence>
<feature type="chain" id="PRO_5025465702" description="Beta-mannosidase A" evidence="16">
    <location>
        <begin position="21"/>
        <end position="929"/>
    </location>
</feature>
<evidence type="ECO:0000256" key="13">
    <source>
        <dbReference type="ARBA" id="ARBA00023295"/>
    </source>
</evidence>
<dbReference type="SUPFAM" id="SSF49785">
    <property type="entry name" value="Galactose-binding domain-like"/>
    <property type="match status" value="1"/>
</dbReference>
<dbReference type="Proteomes" id="UP000799302">
    <property type="component" value="Unassembled WGS sequence"/>
</dbReference>
<feature type="domain" description="Beta-mannosidase-like galactose-binding" evidence="20">
    <location>
        <begin position="32"/>
        <end position="204"/>
    </location>
</feature>
<keyword evidence="14" id="KW-0624">Polysaccharide degradation</keyword>
<evidence type="ECO:0000256" key="4">
    <source>
        <dbReference type="ARBA" id="ARBA00007483"/>
    </source>
</evidence>
<keyword evidence="10 21" id="KW-0378">Hydrolase</keyword>
<sequence>MANLKAWISALVALILPVKASTKVTDLSTFKWNLASTPANISVPAKIPGAVHLDLQAAGIIGDPYHGLNDYDLRWVIKPNWTYSAEISKPASGASAWLLFNGLDTFTSIELCGKHVAATNNQFRQYWFDVTNIFKNCSGKPTLSINFGNAVEISEKISKIPGQETWPPGVEGLFEFEHRQFIRKEQNDFGWDWGPAFSPTGTWQPAYLVEIPPFDVHIRNVLVDVYRENQVPLLVPDQSKNWVVNASLDYLGSLPKDAHLEFALFDQKKQLVTEGKLTNVIQASNTITGSTVIAKDFVNLWWPTGLGNQTLYSLRLTIAQEGKKSISSVTRKIGFRTILLNQEPIRPDQLAKGVAPGANWHFEINGKEFYAKGSNFIPPDAFWTRVTRDKMELLFDAVVKGNQNMLRVWASGAYLPDFIYDIADELGVLLWSEFNFGDALYPVDKEFLNNCKEEAVYQVRRINHHPSLALWAGGNELENLELRQVQGSENSTRYFAEYETLFLDILGVTVFENSRSISYTPSSTSNGWSKLDFSRPQPITQRYYNTTAGEIYGDTDYYNYDSTVAFDFTRYPVGRFSNEFGFHSMPSIHTWRQAVDEKDLSWESEVVILRNHHPPPGGPEKNLNAARGGMLEMTQAHSTYYPIPNKTDPAAQFAALCLASQIFQADYYGSQIQFYRRGSGMPERQLGSLYWQLEDIWQAPTWAGIEYGGRWKVLHYRAKDLYQNVIVSPFYNLEDQKLEVYVTSDLFVPVAGKLHMEWYDWKGKPLNLTQNFPKDVNVTVGAINSTRIGSWNLSDTLNGIDLKNAVLMMETYMWLAELPPNTAPTKFYRHRNWFTPTFLSSAKIVDPGLKLTHVPKELKFVIKATSGVAAWVWLDYPADVLVTFDNNGFWVSPDLPMIVKYEVHEDNGKIPWGWADNVTVQSIWDFTLP</sequence>
<reference evidence="21" key="1">
    <citation type="journal article" date="2020" name="Stud. Mycol.">
        <title>101 Dothideomycetes genomes: a test case for predicting lifestyles and emergence of pathogens.</title>
        <authorList>
            <person name="Haridas S."/>
            <person name="Albert R."/>
            <person name="Binder M."/>
            <person name="Bloem J."/>
            <person name="Labutti K."/>
            <person name="Salamov A."/>
            <person name="Andreopoulos B."/>
            <person name="Baker S."/>
            <person name="Barry K."/>
            <person name="Bills G."/>
            <person name="Bluhm B."/>
            <person name="Cannon C."/>
            <person name="Castanera R."/>
            <person name="Culley D."/>
            <person name="Daum C."/>
            <person name="Ezra D."/>
            <person name="Gonzalez J."/>
            <person name="Henrissat B."/>
            <person name="Kuo A."/>
            <person name="Liang C."/>
            <person name="Lipzen A."/>
            <person name="Lutzoni F."/>
            <person name="Magnuson J."/>
            <person name="Mondo S."/>
            <person name="Nolan M."/>
            <person name="Ohm R."/>
            <person name="Pangilinan J."/>
            <person name="Park H.-J."/>
            <person name="Ramirez L."/>
            <person name="Alfaro M."/>
            <person name="Sun H."/>
            <person name="Tritt A."/>
            <person name="Yoshinaga Y."/>
            <person name="Zwiers L.-H."/>
            <person name="Turgeon B."/>
            <person name="Goodwin S."/>
            <person name="Spatafora J."/>
            <person name="Crous P."/>
            <person name="Grigoriev I."/>
        </authorList>
    </citation>
    <scope>NUCLEOTIDE SEQUENCE</scope>
    <source>
        <strain evidence="21">CBS 115976</strain>
    </source>
</reference>
<dbReference type="GO" id="GO:0005576">
    <property type="term" value="C:extracellular region"/>
    <property type="evidence" value="ECO:0007669"/>
    <property type="project" value="UniProtKB-SubCell"/>
</dbReference>
<gene>
    <name evidence="21" type="ORF">BT63DRAFT_459617</name>
</gene>
<evidence type="ECO:0000256" key="6">
    <source>
        <dbReference type="ARBA" id="ARBA00012754"/>
    </source>
</evidence>
<evidence type="ECO:0000256" key="14">
    <source>
        <dbReference type="ARBA" id="ARBA00023326"/>
    </source>
</evidence>
<evidence type="ECO:0000256" key="9">
    <source>
        <dbReference type="ARBA" id="ARBA00022729"/>
    </source>
</evidence>
<dbReference type="GO" id="GO:0000272">
    <property type="term" value="P:polysaccharide catabolic process"/>
    <property type="evidence" value="ECO:0007669"/>
    <property type="project" value="UniProtKB-KW"/>
</dbReference>
<keyword evidence="13" id="KW-0326">Glycosidase</keyword>
<feature type="domain" description="Glycoside hydrolase family 2 immunoglobulin-like beta-sandwich" evidence="17">
    <location>
        <begin position="240"/>
        <end position="336"/>
    </location>
</feature>
<dbReference type="Pfam" id="PF17753">
    <property type="entry name" value="Ig_mannosidase"/>
    <property type="match status" value="1"/>
</dbReference>
<evidence type="ECO:0000256" key="10">
    <source>
        <dbReference type="ARBA" id="ARBA00022801"/>
    </source>
</evidence>
<evidence type="ECO:0000259" key="19">
    <source>
        <dbReference type="Pfam" id="PF17786"/>
    </source>
</evidence>
<dbReference type="PANTHER" id="PTHR43730:SF5">
    <property type="entry name" value="BETA-MANNOSIDASE A"/>
    <property type="match status" value="1"/>
</dbReference>
<comment type="subunit">
    <text evidence="5">Homodimer.</text>
</comment>
<dbReference type="Pfam" id="PF22666">
    <property type="entry name" value="Glyco_hydro_2_N2"/>
    <property type="match status" value="1"/>
</dbReference>
<comment type="subcellular location">
    <subcellularLocation>
        <location evidence="2">Secreted</location>
    </subcellularLocation>
</comment>
<dbReference type="Pfam" id="PF17786">
    <property type="entry name" value="Mannosidase_ig"/>
    <property type="match status" value="1"/>
</dbReference>
<feature type="domain" description="Beta-mannosidase Ig-fold" evidence="18">
    <location>
        <begin position="845"/>
        <end position="926"/>
    </location>
</feature>
<dbReference type="Gene3D" id="2.60.120.260">
    <property type="entry name" value="Galactose-binding domain-like"/>
    <property type="match status" value="1"/>
</dbReference>
<dbReference type="InterPro" id="IPR054593">
    <property type="entry name" value="Beta-mannosidase-like_N2"/>
</dbReference>
<evidence type="ECO:0000256" key="2">
    <source>
        <dbReference type="ARBA" id="ARBA00004613"/>
    </source>
</evidence>
<evidence type="ECO:0000256" key="7">
    <source>
        <dbReference type="ARBA" id="ARBA00021795"/>
    </source>
</evidence>
<evidence type="ECO:0000259" key="18">
    <source>
        <dbReference type="Pfam" id="PF17753"/>
    </source>
</evidence>
<evidence type="ECO:0000256" key="12">
    <source>
        <dbReference type="ARBA" id="ARBA00023277"/>
    </source>
</evidence>
<evidence type="ECO:0000256" key="1">
    <source>
        <dbReference type="ARBA" id="ARBA00000829"/>
    </source>
</evidence>
<dbReference type="GO" id="GO:0004567">
    <property type="term" value="F:beta-mannosidase activity"/>
    <property type="evidence" value="ECO:0007669"/>
    <property type="project" value="UniProtKB-EC"/>
</dbReference>
<dbReference type="FunFam" id="3.20.20.80:FF:000084">
    <property type="entry name" value="Beta-mannosidase A"/>
    <property type="match status" value="1"/>
</dbReference>
<name>A0A6A6TY29_9PEZI</name>
<comment type="pathway">
    <text evidence="3">Glycan metabolism; N-glycan degradation.</text>
</comment>
<dbReference type="EMBL" id="MU004241">
    <property type="protein sequence ID" value="KAF2664999.1"/>
    <property type="molecule type" value="Genomic_DNA"/>
</dbReference>
<dbReference type="Gene3D" id="2.60.40.10">
    <property type="entry name" value="Immunoglobulins"/>
    <property type="match status" value="3"/>
</dbReference>
<proteinExistence type="inferred from homology"/>
<accession>A0A6A6TY29</accession>
<keyword evidence="9 16" id="KW-0732">Signal</keyword>
<dbReference type="SUPFAM" id="SSF49303">
    <property type="entry name" value="beta-Galactosidase/glucuronidase domain"/>
    <property type="match status" value="2"/>
</dbReference>
<evidence type="ECO:0000256" key="15">
    <source>
        <dbReference type="ARBA" id="ARBA00031061"/>
    </source>
</evidence>
<evidence type="ECO:0000313" key="22">
    <source>
        <dbReference type="Proteomes" id="UP000799302"/>
    </source>
</evidence>